<dbReference type="PROSITE" id="PS00211">
    <property type="entry name" value="ABC_TRANSPORTER_1"/>
    <property type="match status" value="1"/>
</dbReference>
<dbReference type="RefSeq" id="WP_336498547.1">
    <property type="nucleotide sequence ID" value="NZ_JBAWSY010000014.1"/>
</dbReference>
<comment type="caution">
    <text evidence="9">The sequence shown here is derived from an EMBL/GenBank/DDBJ whole genome shotgun (WGS) entry which is preliminary data.</text>
</comment>
<keyword evidence="2" id="KW-1003">Cell membrane</keyword>
<keyword evidence="3" id="KW-0547">Nucleotide-binding</keyword>
<gene>
    <name evidence="9" type="ORF">WAX74_15245</name>
</gene>
<dbReference type="InterPro" id="IPR003439">
    <property type="entry name" value="ABC_transporter-like_ATP-bd"/>
</dbReference>
<evidence type="ECO:0000256" key="6">
    <source>
        <dbReference type="ARBA" id="ARBA00022970"/>
    </source>
</evidence>
<dbReference type="PROSITE" id="PS50893">
    <property type="entry name" value="ABC_TRANSPORTER_2"/>
    <property type="match status" value="1"/>
</dbReference>
<dbReference type="SUPFAM" id="SSF52540">
    <property type="entry name" value="P-loop containing nucleoside triphosphate hydrolases"/>
    <property type="match status" value="1"/>
</dbReference>
<evidence type="ECO:0000256" key="7">
    <source>
        <dbReference type="ARBA" id="ARBA00023136"/>
    </source>
</evidence>
<protein>
    <submittedName>
        <fullName evidence="9">ATP-binding cassette domain-containing protein</fullName>
    </submittedName>
</protein>
<accession>A0ABU8F7I9</accession>
<dbReference type="InterPro" id="IPR017871">
    <property type="entry name" value="ABC_transporter-like_CS"/>
</dbReference>
<dbReference type="SMART" id="SM00382">
    <property type="entry name" value="AAA"/>
    <property type="match status" value="1"/>
</dbReference>
<dbReference type="PANTHER" id="PTHR43166">
    <property type="entry name" value="AMINO ACID IMPORT ATP-BINDING PROTEIN"/>
    <property type="match status" value="1"/>
</dbReference>
<dbReference type="GO" id="GO:0005524">
    <property type="term" value="F:ATP binding"/>
    <property type="evidence" value="ECO:0007669"/>
    <property type="project" value="UniProtKB-KW"/>
</dbReference>
<name>A0ABU8F7I9_9BACI</name>
<evidence type="ECO:0000313" key="9">
    <source>
        <dbReference type="EMBL" id="MEI4770977.1"/>
    </source>
</evidence>
<dbReference type="InterPro" id="IPR003593">
    <property type="entry name" value="AAA+_ATPase"/>
</dbReference>
<dbReference type="Pfam" id="PF00005">
    <property type="entry name" value="ABC_tran"/>
    <property type="match status" value="1"/>
</dbReference>
<evidence type="ECO:0000256" key="5">
    <source>
        <dbReference type="ARBA" id="ARBA00022967"/>
    </source>
</evidence>
<evidence type="ECO:0000259" key="8">
    <source>
        <dbReference type="PROSITE" id="PS50893"/>
    </source>
</evidence>
<dbReference type="EMBL" id="JBAWSY010000014">
    <property type="protein sequence ID" value="MEI4770977.1"/>
    <property type="molecule type" value="Genomic_DNA"/>
</dbReference>
<evidence type="ECO:0000256" key="4">
    <source>
        <dbReference type="ARBA" id="ARBA00022840"/>
    </source>
</evidence>
<feature type="domain" description="ABC transporter" evidence="8">
    <location>
        <begin position="2"/>
        <end position="237"/>
    </location>
</feature>
<keyword evidence="1" id="KW-0813">Transport</keyword>
<evidence type="ECO:0000313" key="10">
    <source>
        <dbReference type="Proteomes" id="UP001364890"/>
    </source>
</evidence>
<sequence length="249" mass="27451">MIKLHNVGKSFSRFQAIKSVSLTIDKGEIYGIIGASGAGKSTLLRLMNLLELPDEGEVEVNGQKLTNLSSKELRQARKSIGMIFQHFNLVANKTVYENVAVPLKLANFPRNERKSRVVECLRFVGLENLIDKYPAQLSGGQKQRVAIARALANSPQVLLCDEPTSSLDPNTTAEILEVLENINKSLGVTVVIVSHEMEVIKSICNRVTVMAAGEIYETVSIEPKRTQVINNSPSYFVEQLIKDGEINNA</sequence>
<evidence type="ECO:0000256" key="1">
    <source>
        <dbReference type="ARBA" id="ARBA00022448"/>
    </source>
</evidence>
<dbReference type="InterPro" id="IPR027417">
    <property type="entry name" value="P-loop_NTPase"/>
</dbReference>
<keyword evidence="5" id="KW-1278">Translocase</keyword>
<dbReference type="Proteomes" id="UP001364890">
    <property type="component" value="Unassembled WGS sequence"/>
</dbReference>
<evidence type="ECO:0000256" key="3">
    <source>
        <dbReference type="ARBA" id="ARBA00022741"/>
    </source>
</evidence>
<keyword evidence="6" id="KW-0029">Amino-acid transport</keyword>
<dbReference type="InterPro" id="IPR050086">
    <property type="entry name" value="MetN_ABC_transporter-like"/>
</dbReference>
<reference evidence="9 10" key="1">
    <citation type="submission" date="2024-01" db="EMBL/GenBank/DDBJ databases">
        <title>Seven novel Bacillus-like species.</title>
        <authorList>
            <person name="Liu G."/>
        </authorList>
    </citation>
    <scope>NUCLEOTIDE SEQUENCE [LARGE SCALE GENOMIC DNA]</scope>
    <source>
        <strain evidence="9 10">FJAT-51614</strain>
    </source>
</reference>
<proteinExistence type="predicted"/>
<keyword evidence="7" id="KW-0472">Membrane</keyword>
<keyword evidence="4 9" id="KW-0067">ATP-binding</keyword>
<organism evidence="9 10">
    <name type="scientific">Psychrobacillus mangrovi</name>
    <dbReference type="NCBI Taxonomy" id="3117745"/>
    <lineage>
        <taxon>Bacteria</taxon>
        <taxon>Bacillati</taxon>
        <taxon>Bacillota</taxon>
        <taxon>Bacilli</taxon>
        <taxon>Bacillales</taxon>
        <taxon>Bacillaceae</taxon>
        <taxon>Psychrobacillus</taxon>
    </lineage>
</organism>
<dbReference type="Gene3D" id="3.40.50.300">
    <property type="entry name" value="P-loop containing nucleotide triphosphate hydrolases"/>
    <property type="match status" value="1"/>
</dbReference>
<dbReference type="PANTHER" id="PTHR43166:SF30">
    <property type="entry name" value="METHIONINE IMPORT ATP-BINDING PROTEIN METN"/>
    <property type="match status" value="1"/>
</dbReference>
<keyword evidence="10" id="KW-1185">Reference proteome</keyword>
<evidence type="ECO:0000256" key="2">
    <source>
        <dbReference type="ARBA" id="ARBA00022475"/>
    </source>
</evidence>